<dbReference type="GO" id="GO:0003677">
    <property type="term" value="F:DNA binding"/>
    <property type="evidence" value="ECO:0007669"/>
    <property type="project" value="UniProtKB-KW"/>
</dbReference>
<dbReference type="PROSITE" id="PS00463">
    <property type="entry name" value="ZN2_CY6_FUNGAL_1"/>
    <property type="match status" value="1"/>
</dbReference>
<dbReference type="AlphaFoldDB" id="A0A8H7LRM9"/>
<dbReference type="EMBL" id="JACYCC010000021">
    <property type="protein sequence ID" value="KAF8685469.1"/>
    <property type="molecule type" value="Genomic_DNA"/>
</dbReference>
<dbReference type="InterPro" id="IPR007219">
    <property type="entry name" value="XnlR_reg_dom"/>
</dbReference>
<dbReference type="GO" id="GO:0000981">
    <property type="term" value="F:DNA-binding transcription factor activity, RNA polymerase II-specific"/>
    <property type="evidence" value="ECO:0007669"/>
    <property type="project" value="InterPro"/>
</dbReference>
<keyword evidence="3" id="KW-0862">Zinc</keyword>
<dbReference type="Pfam" id="PF00172">
    <property type="entry name" value="Zn_clus"/>
    <property type="match status" value="1"/>
</dbReference>
<evidence type="ECO:0000256" key="5">
    <source>
        <dbReference type="ARBA" id="ARBA00023125"/>
    </source>
</evidence>
<dbReference type="PANTHER" id="PTHR31313:SF81">
    <property type="entry name" value="TY1 ENHANCER ACTIVATOR"/>
    <property type="match status" value="1"/>
</dbReference>
<evidence type="ECO:0000256" key="7">
    <source>
        <dbReference type="ARBA" id="ARBA00023242"/>
    </source>
</evidence>
<keyword evidence="6" id="KW-0804">Transcription</keyword>
<keyword evidence="5" id="KW-0238">DNA-binding</keyword>
<name>A0A8H7LRM9_9AGAM</name>
<dbReference type="SUPFAM" id="SSF57701">
    <property type="entry name" value="Zn2/Cys6 DNA-binding domain"/>
    <property type="match status" value="1"/>
</dbReference>
<evidence type="ECO:0000256" key="2">
    <source>
        <dbReference type="ARBA" id="ARBA00022723"/>
    </source>
</evidence>
<dbReference type="GO" id="GO:0008270">
    <property type="term" value="F:zinc ion binding"/>
    <property type="evidence" value="ECO:0007669"/>
    <property type="project" value="InterPro"/>
</dbReference>
<evidence type="ECO:0000256" key="8">
    <source>
        <dbReference type="SAM" id="MobiDB-lite"/>
    </source>
</evidence>
<dbReference type="InterPro" id="IPR001138">
    <property type="entry name" value="Zn2Cys6_DnaBD"/>
</dbReference>
<dbReference type="PROSITE" id="PS50048">
    <property type="entry name" value="ZN2_CY6_FUNGAL_2"/>
    <property type="match status" value="1"/>
</dbReference>
<feature type="domain" description="Zn(2)-C6 fungal-type" evidence="9">
    <location>
        <begin position="12"/>
        <end position="42"/>
    </location>
</feature>
<evidence type="ECO:0000256" key="6">
    <source>
        <dbReference type="ARBA" id="ARBA00023163"/>
    </source>
</evidence>
<organism evidence="10 11">
    <name type="scientific">Rhizoctonia solani</name>
    <dbReference type="NCBI Taxonomy" id="456999"/>
    <lineage>
        <taxon>Eukaryota</taxon>
        <taxon>Fungi</taxon>
        <taxon>Dikarya</taxon>
        <taxon>Basidiomycota</taxon>
        <taxon>Agaricomycotina</taxon>
        <taxon>Agaricomycetes</taxon>
        <taxon>Cantharellales</taxon>
        <taxon>Ceratobasidiaceae</taxon>
        <taxon>Rhizoctonia</taxon>
    </lineage>
</organism>
<reference evidence="10" key="1">
    <citation type="submission" date="2020-09" db="EMBL/GenBank/DDBJ databases">
        <title>Comparative genome analyses of four rice-infecting Rhizoctonia solani isolates reveal extensive enrichment of homogalacturonan modification genes.</title>
        <authorList>
            <person name="Lee D.-Y."/>
            <person name="Jeon J."/>
            <person name="Kim K.-T."/>
            <person name="Cheong K."/>
            <person name="Song H."/>
            <person name="Choi G."/>
            <person name="Ko J."/>
            <person name="Opiyo S.O."/>
            <person name="Zuo S."/>
            <person name="Madhav S."/>
            <person name="Lee Y.-H."/>
            <person name="Wang G.-L."/>
        </authorList>
    </citation>
    <scope>NUCLEOTIDE SEQUENCE</scope>
    <source>
        <strain evidence="10">AG1-IA YN-7</strain>
    </source>
</reference>
<dbReference type="InterPro" id="IPR051615">
    <property type="entry name" value="Transcr_Regulatory_Elem"/>
</dbReference>
<dbReference type="Pfam" id="PF04082">
    <property type="entry name" value="Fungal_trans"/>
    <property type="match status" value="1"/>
</dbReference>
<keyword evidence="4" id="KW-0805">Transcription regulation</keyword>
<feature type="region of interest" description="Disordered" evidence="8">
    <location>
        <begin position="74"/>
        <end position="148"/>
    </location>
</feature>
<sequence length="960" mass="105884">MLGTRTKRTAGPCDHCKRRKRKCDARMPTCAACERSNIECLYTANSEQRRPVHRQYVASLEARISLLEKILKDAEASDTTDSSDAGVSLPDENDFQSQSLTATSGSSLPPSPSTKIAPESQLTLIDDPGDILKSTLDPTTPLNSEEPDLGMSGYEIILSLEHEHKLLAQFWDWQRMHHPYVVPVPFLSAYAVHSELAHPGEPIPPPPPPLPNSSAGATLNVPRASTVKRTSDLPHFISPLLLYSMFAIAALFSGDPGTGTLFYQHARETLLREAANPKVATIQAVCLMTTWELGHARSPAAWALFAGVALSLCIRLGLNVDATPLLQSGEISQRLYETRNFVFWGTFLSICMGMRPLIDYQIISTPTHSSPTGESKLSTTQPRELIEEIYGPWWSPCTSGMGNVLVQAIWDTCGELTKLMDSLFDSVYNIGASTRTPREILQLVDRNHLAVQKFIEDLPTWLRTTGVIKRKNSGLVYLHLFIHLTNILVNRPFLSTHHSIQTPLTRQYRTLAFRTARASALQVSSLIRHIPLSSPCVTIPYIVYSACTILLLTPEDSVAMDGVRTSLACLDGMDETGYWVESARDAARRIRALAEKWGVGLETSRRVLGLFGGRKGEKVHGAPPSDSAPSTCSNTTAVHALVGTLPQIPAPGPLEIPRDSVSPNGNAYIPTLGHSDLGLTGYEDPSVHLLETRLANALDAGVNQVLSEAHDSQDYRNETVDFLNLPTYLPIEKMADSVQGLVLPISQPLDSHSSIHHQTLLAGTAESTYHRHVRMLRPTLPHVAYANSHADPQHDMHLPHSHWHTIIPAVDLNIVSPPDPGMCTDLATCFNYTVEHTQDPAFIDLLADPFMNVSMDWVRDSSLTSSGHTDAADELVGMLDGYEFVGQPDWMYNSSPTFYELISLSKTTSQLIMAVPWHFLRILKPDLCSFQSTTYMHLPTLDENTPKFSEKQKHNKAAIL</sequence>
<dbReference type="SMART" id="SM00066">
    <property type="entry name" value="GAL4"/>
    <property type="match status" value="1"/>
</dbReference>
<dbReference type="GO" id="GO:0006351">
    <property type="term" value="P:DNA-templated transcription"/>
    <property type="evidence" value="ECO:0007669"/>
    <property type="project" value="InterPro"/>
</dbReference>
<evidence type="ECO:0000313" key="10">
    <source>
        <dbReference type="EMBL" id="KAF8685469.1"/>
    </source>
</evidence>
<feature type="compositionally biased region" description="Low complexity" evidence="8">
    <location>
        <begin position="99"/>
        <end position="108"/>
    </location>
</feature>
<accession>A0A8H7LRM9</accession>
<evidence type="ECO:0000256" key="1">
    <source>
        <dbReference type="ARBA" id="ARBA00004123"/>
    </source>
</evidence>
<evidence type="ECO:0000313" key="11">
    <source>
        <dbReference type="Proteomes" id="UP000650582"/>
    </source>
</evidence>
<evidence type="ECO:0000259" key="9">
    <source>
        <dbReference type="PROSITE" id="PS50048"/>
    </source>
</evidence>
<keyword evidence="7" id="KW-0539">Nucleus</keyword>
<dbReference type="PANTHER" id="PTHR31313">
    <property type="entry name" value="TY1 ENHANCER ACTIVATOR"/>
    <property type="match status" value="1"/>
</dbReference>
<comment type="caution">
    <text evidence="10">The sequence shown here is derived from an EMBL/GenBank/DDBJ whole genome shotgun (WGS) entry which is preliminary data.</text>
</comment>
<dbReference type="GO" id="GO:0005634">
    <property type="term" value="C:nucleus"/>
    <property type="evidence" value="ECO:0007669"/>
    <property type="project" value="UniProtKB-SubCell"/>
</dbReference>
<proteinExistence type="predicted"/>
<dbReference type="InterPro" id="IPR036864">
    <property type="entry name" value="Zn2-C6_fun-type_DNA-bd_sf"/>
</dbReference>
<comment type="subcellular location">
    <subcellularLocation>
        <location evidence="1">Nucleus</location>
    </subcellularLocation>
</comment>
<dbReference type="CDD" id="cd00067">
    <property type="entry name" value="GAL4"/>
    <property type="match status" value="1"/>
</dbReference>
<dbReference type="Gene3D" id="4.10.240.10">
    <property type="entry name" value="Zn(2)-C6 fungal-type DNA-binding domain"/>
    <property type="match status" value="1"/>
</dbReference>
<dbReference type="CDD" id="cd12148">
    <property type="entry name" value="fungal_TF_MHR"/>
    <property type="match status" value="1"/>
</dbReference>
<protein>
    <submittedName>
        <fullName evidence="10">Transcription factor</fullName>
    </submittedName>
</protein>
<evidence type="ECO:0000256" key="3">
    <source>
        <dbReference type="ARBA" id="ARBA00022833"/>
    </source>
</evidence>
<keyword evidence="2" id="KW-0479">Metal-binding</keyword>
<gene>
    <name evidence="10" type="ORF">RHS04_00445</name>
</gene>
<evidence type="ECO:0000256" key="4">
    <source>
        <dbReference type="ARBA" id="ARBA00023015"/>
    </source>
</evidence>
<dbReference type="Proteomes" id="UP000650582">
    <property type="component" value="Unassembled WGS sequence"/>
</dbReference>